<keyword evidence="1 5" id="KW-0808">Transferase</keyword>
<feature type="binding site" evidence="5">
    <location>
        <position position="35"/>
    </location>
    <ligand>
        <name>AMP</name>
        <dbReference type="ChEBI" id="CHEBI:456215"/>
    </ligand>
</feature>
<dbReference type="EC" id="2.7.4.3" evidence="5 7"/>
<evidence type="ECO:0000256" key="3">
    <source>
        <dbReference type="ARBA" id="ARBA00022741"/>
    </source>
</evidence>
<evidence type="ECO:0000256" key="6">
    <source>
        <dbReference type="RuleBase" id="RU003330"/>
    </source>
</evidence>
<dbReference type="PROSITE" id="PS00113">
    <property type="entry name" value="ADENYLATE_KINASE"/>
    <property type="match status" value="1"/>
</dbReference>
<feature type="binding site" evidence="5">
    <location>
        <position position="40"/>
    </location>
    <ligand>
        <name>AMP</name>
        <dbReference type="ChEBI" id="CHEBI:456215"/>
    </ligand>
</feature>
<dbReference type="Pfam" id="PF00406">
    <property type="entry name" value="ADK"/>
    <property type="match status" value="1"/>
</dbReference>
<comment type="similarity">
    <text evidence="5 6">Belongs to the adenylate kinase family.</text>
</comment>
<comment type="domain">
    <text evidence="5">Consists of three domains, a large central CORE domain and two small peripheral domains, NMPbind and LID, which undergo movements during catalysis. The LID domain closes over the site of phosphoryl transfer upon ATP binding. Assembling and dissambling the active center during each catalytic cycle provides an effective means to prevent ATP hydrolysis.</text>
</comment>
<feature type="binding site" evidence="5">
    <location>
        <position position="136"/>
    </location>
    <ligand>
        <name>AMP</name>
        <dbReference type="ChEBI" id="CHEBI:456215"/>
    </ligand>
</feature>
<feature type="region of interest" description="NMP" evidence="5">
    <location>
        <begin position="34"/>
        <end position="63"/>
    </location>
</feature>
<dbReference type="PRINTS" id="PR00094">
    <property type="entry name" value="ADENYLTKNASE"/>
</dbReference>
<dbReference type="Gene3D" id="3.40.50.300">
    <property type="entry name" value="P-loop containing nucleotide triphosphate hydrolases"/>
    <property type="match status" value="1"/>
</dbReference>
<dbReference type="CDD" id="cd01428">
    <property type="entry name" value="ADK"/>
    <property type="match status" value="1"/>
</dbReference>
<comment type="caution">
    <text evidence="5">Lacks conserved residue(s) required for the propagation of feature annotation.</text>
</comment>
<dbReference type="InterPro" id="IPR033690">
    <property type="entry name" value="Adenylat_kinase_CS"/>
</dbReference>
<evidence type="ECO:0000256" key="5">
    <source>
        <dbReference type="HAMAP-Rule" id="MF_00235"/>
    </source>
</evidence>
<evidence type="ECO:0000313" key="8">
    <source>
        <dbReference type="EMBL" id="PJA41023.1"/>
    </source>
</evidence>
<feature type="binding site" evidence="5">
    <location>
        <begin position="61"/>
        <end position="63"/>
    </location>
    <ligand>
        <name>AMP</name>
        <dbReference type="ChEBI" id="CHEBI:456215"/>
    </ligand>
</feature>
<feature type="binding site" evidence="5">
    <location>
        <position position="175"/>
    </location>
    <ligand>
        <name>ATP</name>
        <dbReference type="ChEBI" id="CHEBI:30616"/>
    </ligand>
</feature>
<name>A0A2M7X4D0_UNCKA</name>
<dbReference type="HAMAP" id="MF_00235">
    <property type="entry name" value="Adenylate_kinase_Adk"/>
    <property type="match status" value="1"/>
</dbReference>
<dbReference type="PANTHER" id="PTHR23359">
    <property type="entry name" value="NUCLEOTIDE KINASE"/>
    <property type="match status" value="1"/>
</dbReference>
<evidence type="ECO:0000313" key="9">
    <source>
        <dbReference type="Proteomes" id="UP000230683"/>
    </source>
</evidence>
<keyword evidence="3 5" id="KW-0547">Nucleotide-binding</keyword>
<proteinExistence type="inferred from homology"/>
<dbReference type="GO" id="GO:0044209">
    <property type="term" value="P:AMP salvage"/>
    <property type="evidence" value="ECO:0007669"/>
    <property type="project" value="UniProtKB-UniRule"/>
</dbReference>
<dbReference type="UniPathway" id="UPA00588">
    <property type="reaction ID" value="UER00649"/>
</dbReference>
<comment type="subunit">
    <text evidence="5 7">Monomer.</text>
</comment>
<organism evidence="8 9">
    <name type="scientific">candidate division WWE3 bacterium CG_4_9_14_3_um_filter_34_6</name>
    <dbReference type="NCBI Taxonomy" id="1975079"/>
    <lineage>
        <taxon>Bacteria</taxon>
        <taxon>Katanobacteria</taxon>
    </lineage>
</organism>
<evidence type="ECO:0000256" key="1">
    <source>
        <dbReference type="ARBA" id="ARBA00022679"/>
    </source>
</evidence>
<accession>A0A2M7X4D0</accession>
<feature type="binding site" evidence="5">
    <location>
        <position position="95"/>
    </location>
    <ligand>
        <name>AMP</name>
        <dbReference type="ChEBI" id="CHEBI:456215"/>
    </ligand>
</feature>
<comment type="catalytic activity">
    <reaction evidence="5 7">
        <text>AMP + ATP = 2 ADP</text>
        <dbReference type="Rhea" id="RHEA:12973"/>
        <dbReference type="ChEBI" id="CHEBI:30616"/>
        <dbReference type="ChEBI" id="CHEBI:456215"/>
        <dbReference type="ChEBI" id="CHEBI:456216"/>
        <dbReference type="EC" id="2.7.4.3"/>
    </reaction>
</comment>
<dbReference type="GO" id="GO:0005737">
    <property type="term" value="C:cytoplasm"/>
    <property type="evidence" value="ECO:0007669"/>
    <property type="project" value="UniProtKB-SubCell"/>
</dbReference>
<dbReference type="GO" id="GO:0004017">
    <property type="term" value="F:AMP kinase activity"/>
    <property type="evidence" value="ECO:0007669"/>
    <property type="project" value="UniProtKB-UniRule"/>
</dbReference>
<sequence length="192" mass="22221">MTKKHFILVLGPQGSGKSTQAELLADYIGYKFISSGKLLRKLEREKNPIGLKLAEYWINGNLVPDELIDEVIFTTFEMEDAKGFVLDGYPRNITQFETFFSFLKLNGWPLLNAFYIKVGGEESRKRLLKRAELEHRLDETPEAIEKRLSIYHSETQPLLTRYDEMGILTKIDGERSIEDIQMDIQSRITTKE</sequence>
<keyword evidence="4 5" id="KW-0418">Kinase</keyword>
<comment type="subcellular location">
    <subcellularLocation>
        <location evidence="5 7">Cytoplasm</location>
    </subcellularLocation>
</comment>
<gene>
    <name evidence="5" type="primary">adk</name>
    <name evidence="8" type="ORF">CO178_01045</name>
</gene>
<comment type="caution">
    <text evidence="8">The sequence shown here is derived from an EMBL/GenBank/DDBJ whole genome shotgun (WGS) entry which is preliminary data.</text>
</comment>
<reference evidence="9" key="1">
    <citation type="submission" date="2017-09" db="EMBL/GenBank/DDBJ databases">
        <title>Depth-based differentiation of microbial function through sediment-hosted aquifers and enrichment of novel symbionts in the deep terrestrial subsurface.</title>
        <authorList>
            <person name="Probst A.J."/>
            <person name="Ladd B."/>
            <person name="Jarett J.K."/>
            <person name="Geller-Mcgrath D.E."/>
            <person name="Sieber C.M.K."/>
            <person name="Emerson J.B."/>
            <person name="Anantharaman K."/>
            <person name="Thomas B.C."/>
            <person name="Malmstrom R."/>
            <person name="Stieglmeier M."/>
            <person name="Klingl A."/>
            <person name="Woyke T."/>
            <person name="Ryan C.M."/>
            <person name="Banfield J.F."/>
        </authorList>
    </citation>
    <scope>NUCLEOTIDE SEQUENCE [LARGE SCALE GENOMIC DNA]</scope>
</reference>
<evidence type="ECO:0000256" key="7">
    <source>
        <dbReference type="RuleBase" id="RU003331"/>
    </source>
</evidence>
<comment type="pathway">
    <text evidence="5">Purine metabolism; AMP biosynthesis via salvage pathway; AMP from ADP: step 1/1.</text>
</comment>
<dbReference type="InterPro" id="IPR000850">
    <property type="entry name" value="Adenylat/UMP-CMP_kin"/>
</dbReference>
<feature type="binding site" evidence="5">
    <location>
        <begin position="88"/>
        <end position="91"/>
    </location>
    <ligand>
        <name>AMP</name>
        <dbReference type="ChEBI" id="CHEBI:456215"/>
    </ligand>
</feature>
<feature type="binding site" evidence="5">
    <location>
        <position position="147"/>
    </location>
    <ligand>
        <name>AMP</name>
        <dbReference type="ChEBI" id="CHEBI:456215"/>
    </ligand>
</feature>
<evidence type="ECO:0000256" key="4">
    <source>
        <dbReference type="ARBA" id="ARBA00022777"/>
    </source>
</evidence>
<dbReference type="GO" id="GO:0005524">
    <property type="term" value="F:ATP binding"/>
    <property type="evidence" value="ECO:0007669"/>
    <property type="project" value="UniProtKB-UniRule"/>
</dbReference>
<keyword evidence="5" id="KW-0963">Cytoplasm</keyword>
<dbReference type="EMBL" id="PFWY01000051">
    <property type="protein sequence ID" value="PJA41023.1"/>
    <property type="molecule type" value="Genomic_DNA"/>
</dbReference>
<dbReference type="InterPro" id="IPR027417">
    <property type="entry name" value="P-loop_NTPase"/>
</dbReference>
<evidence type="ECO:0000256" key="2">
    <source>
        <dbReference type="ARBA" id="ARBA00022727"/>
    </source>
</evidence>
<dbReference type="AlphaFoldDB" id="A0A2M7X4D0"/>
<protein>
    <recommendedName>
        <fullName evidence="5 7">Adenylate kinase</fullName>
        <shortName evidence="5">AK</shortName>
        <ecNumber evidence="5 7">2.7.4.3</ecNumber>
    </recommendedName>
    <alternativeName>
        <fullName evidence="5">ATP-AMP transphosphorylase</fullName>
    </alternativeName>
    <alternativeName>
        <fullName evidence="5">ATP:AMP phosphotransferase</fullName>
    </alternativeName>
    <alternativeName>
        <fullName evidence="5">Adenylate monophosphate kinase</fullName>
    </alternativeName>
</protein>
<dbReference type="Proteomes" id="UP000230683">
    <property type="component" value="Unassembled WGS sequence"/>
</dbReference>
<keyword evidence="2 5" id="KW-0545">Nucleotide biosynthesis</keyword>
<comment type="function">
    <text evidence="5">Catalyzes the reversible transfer of the terminal phosphate group between ATP and AMP. Plays an important role in cellular energy homeostasis and in adenine nucleotide metabolism.</text>
</comment>
<keyword evidence="5 7" id="KW-0067">ATP-binding</keyword>
<dbReference type="SUPFAM" id="SSF52540">
    <property type="entry name" value="P-loop containing nucleoside triphosphate hydrolases"/>
    <property type="match status" value="1"/>
</dbReference>
<feature type="binding site" evidence="5">
    <location>
        <position position="130"/>
    </location>
    <ligand>
        <name>ATP</name>
        <dbReference type="ChEBI" id="CHEBI:30616"/>
    </ligand>
</feature>
<feature type="binding site" evidence="5">
    <location>
        <begin position="14"/>
        <end position="19"/>
    </location>
    <ligand>
        <name>ATP</name>
        <dbReference type="ChEBI" id="CHEBI:30616"/>
    </ligand>
</feature>